<protein>
    <submittedName>
        <fullName evidence="3">Uncharacterized protein</fullName>
    </submittedName>
</protein>
<feature type="region of interest" description="Disordered" evidence="1">
    <location>
        <begin position="42"/>
        <end position="63"/>
    </location>
</feature>
<evidence type="ECO:0000256" key="2">
    <source>
        <dbReference type="SAM" id="SignalP"/>
    </source>
</evidence>
<proteinExistence type="evidence at transcript level"/>
<feature type="signal peptide" evidence="2">
    <location>
        <begin position="1"/>
        <end position="22"/>
    </location>
</feature>
<sequence>MKGVYLLLASVAFLAISTGADAAPDPKPFFWLPIEPTTAASALTADSDSANPNPTPSAAGVGR</sequence>
<reference evidence="3" key="1">
    <citation type="submission" date="2013-02" db="EMBL/GenBank/DDBJ databases">
        <title>Immune-Related transcriptome of Coptotermes formosanus Shiraki workers: the defense mechanism.</title>
        <authorList>
            <person name="Hussain A."/>
            <person name="Li Y.F."/>
            <person name="Wen S.Y."/>
        </authorList>
    </citation>
    <scope>NUCLEOTIDE SEQUENCE</scope>
</reference>
<evidence type="ECO:0000256" key="1">
    <source>
        <dbReference type="SAM" id="MobiDB-lite"/>
    </source>
</evidence>
<dbReference type="EMBL" id="KC632318">
    <property type="protein sequence ID" value="AGM32132.1"/>
    <property type="molecule type" value="mRNA"/>
</dbReference>
<feature type="chain" id="PRO_5004380637" evidence="2">
    <location>
        <begin position="23"/>
        <end position="63"/>
    </location>
</feature>
<evidence type="ECO:0000313" key="3">
    <source>
        <dbReference type="EMBL" id="AGM32132.1"/>
    </source>
</evidence>
<keyword evidence="2" id="KW-0732">Signal</keyword>
<organism evidence="3">
    <name type="scientific">Coptotermes formosanus</name>
    <name type="common">Formosan subterranean termite</name>
    <dbReference type="NCBI Taxonomy" id="36987"/>
    <lineage>
        <taxon>Eukaryota</taxon>
        <taxon>Metazoa</taxon>
        <taxon>Ecdysozoa</taxon>
        <taxon>Arthropoda</taxon>
        <taxon>Hexapoda</taxon>
        <taxon>Insecta</taxon>
        <taxon>Pterygota</taxon>
        <taxon>Neoptera</taxon>
        <taxon>Polyneoptera</taxon>
        <taxon>Dictyoptera</taxon>
        <taxon>Blattodea</taxon>
        <taxon>Blattoidea</taxon>
        <taxon>Termitoidae</taxon>
        <taxon>Rhinotermitidae</taxon>
        <taxon>Coptotermes</taxon>
    </lineage>
</organism>
<dbReference type="AlphaFoldDB" id="R4V0J9"/>
<accession>R4V0J9</accession>
<name>R4V0J9_COPFO</name>